<dbReference type="SUPFAM" id="SSF109854">
    <property type="entry name" value="DinB/YfiT-like putative metalloenzymes"/>
    <property type="match status" value="1"/>
</dbReference>
<dbReference type="AlphaFoldDB" id="A0A9Y2L5B0"/>
<dbReference type="Gene3D" id="1.20.120.450">
    <property type="entry name" value="dinb family like domain"/>
    <property type="match status" value="1"/>
</dbReference>
<protein>
    <submittedName>
        <fullName evidence="2">TIGR03084 family metal-binding protein</fullName>
    </submittedName>
</protein>
<proteinExistence type="predicted"/>
<evidence type="ECO:0000313" key="2">
    <source>
        <dbReference type="EMBL" id="WIY27667.1"/>
    </source>
</evidence>
<dbReference type="EMBL" id="CP127247">
    <property type="protein sequence ID" value="WIY27667.1"/>
    <property type="molecule type" value="Genomic_DNA"/>
</dbReference>
<gene>
    <name evidence="2" type="ORF">QPJ95_22170</name>
</gene>
<dbReference type="KEGG" id="ppso:QPJ95_22170"/>
<accession>A0A9Y2L5B0</accession>
<evidence type="ECO:0000313" key="3">
    <source>
        <dbReference type="Proteomes" id="UP001238334"/>
    </source>
</evidence>
<dbReference type="RefSeq" id="WP_270920143.1">
    <property type="nucleotide sequence ID" value="NZ_CP127247.1"/>
</dbReference>
<dbReference type="InterPro" id="IPR024344">
    <property type="entry name" value="MDMPI_metal-binding"/>
</dbReference>
<dbReference type="NCBIfam" id="TIGR03083">
    <property type="entry name" value="maleylpyruvate isomerase family mycothiol-dependent enzyme"/>
    <property type="match status" value="1"/>
</dbReference>
<evidence type="ECO:0000259" key="1">
    <source>
        <dbReference type="Pfam" id="PF11716"/>
    </source>
</evidence>
<dbReference type="Pfam" id="PF11716">
    <property type="entry name" value="MDMPI_N"/>
    <property type="match status" value="1"/>
</dbReference>
<feature type="domain" description="Mycothiol-dependent maleylpyruvate isomerase metal-binding" evidence="1">
    <location>
        <begin position="8"/>
        <end position="145"/>
    </location>
</feature>
<dbReference type="InterPro" id="IPR034660">
    <property type="entry name" value="DinB/YfiT-like"/>
</dbReference>
<reference evidence="2 3" key="1">
    <citation type="submission" date="2023-06" db="EMBL/GenBank/DDBJ databases">
        <title>Parasedimentitalea psychrophila sp. nov., a psychrophilic bacterium isolated from deep-sea sediment.</title>
        <authorList>
            <person name="Li A."/>
        </authorList>
    </citation>
    <scope>NUCLEOTIDE SEQUENCE [LARGE SCALE GENOMIC DNA]</scope>
    <source>
        <strain evidence="2 3">QS115</strain>
    </source>
</reference>
<sequence length="265" mass="29481">MQQAEDFRAESLTLAAILEDLPEAEFHRPTLFKNWTIDHVLGHLHLFNIAAETSLKGPEVFAKFIDPIVTEMQKGTSILDCQFPWLDGLSGRALFEAWCQGAEACADAFAQVDPKDRVKWVGPDMSALSSITARQMETWAHGQAVFDLLGMQRIDQDRIRNIAHLGTATFGWTFLNRKEEVPSPAPHVELTGPSGAVWHWNAPQKDNVVRGLAVEFAQVVTQTRNIADTTLQVTGDVARHWMEQAQCFAGPPVSPPAKGQRFRAQ</sequence>
<keyword evidence="3" id="KW-1185">Reference proteome</keyword>
<dbReference type="GO" id="GO:0046872">
    <property type="term" value="F:metal ion binding"/>
    <property type="evidence" value="ECO:0007669"/>
    <property type="project" value="InterPro"/>
</dbReference>
<dbReference type="InterPro" id="IPR017518">
    <property type="entry name" value="CHP03084"/>
</dbReference>
<name>A0A9Y2L5B0_9RHOB</name>
<dbReference type="InterPro" id="IPR017517">
    <property type="entry name" value="Maleyloyr_isom"/>
</dbReference>
<dbReference type="NCBIfam" id="TIGR03084">
    <property type="entry name" value="TIGR03084 family metal-binding protein"/>
    <property type="match status" value="1"/>
</dbReference>
<dbReference type="Proteomes" id="UP001238334">
    <property type="component" value="Chromosome"/>
</dbReference>
<organism evidence="2 3">
    <name type="scientific">Parasedimentitalea psychrophila</name>
    <dbReference type="NCBI Taxonomy" id="2997337"/>
    <lineage>
        <taxon>Bacteria</taxon>
        <taxon>Pseudomonadati</taxon>
        <taxon>Pseudomonadota</taxon>
        <taxon>Alphaproteobacteria</taxon>
        <taxon>Rhodobacterales</taxon>
        <taxon>Paracoccaceae</taxon>
        <taxon>Parasedimentitalea</taxon>
    </lineage>
</organism>